<reference evidence="2 3" key="1">
    <citation type="submission" date="2022-06" db="EMBL/GenBank/DDBJ databases">
        <title>Sequencing the genomes of 1000 actinobacteria strains.</title>
        <authorList>
            <person name="Klenk H.-P."/>
        </authorList>
    </citation>
    <scope>NUCLEOTIDE SEQUENCE [LARGE SCALE GENOMIC DNA]</scope>
    <source>
        <strain evidence="2 3">DSM 41656</strain>
    </source>
</reference>
<dbReference type="EMBL" id="JAMZDX010000003">
    <property type="protein sequence ID" value="MCP2310562.1"/>
    <property type="molecule type" value="Genomic_DNA"/>
</dbReference>
<keyword evidence="3" id="KW-1185">Reference proteome</keyword>
<accession>A0ABT1IZH4</accession>
<protein>
    <submittedName>
        <fullName evidence="2">Uncharacterized protein</fullName>
    </submittedName>
</protein>
<evidence type="ECO:0000256" key="1">
    <source>
        <dbReference type="SAM" id="MobiDB-lite"/>
    </source>
</evidence>
<evidence type="ECO:0000313" key="3">
    <source>
        <dbReference type="Proteomes" id="UP001206483"/>
    </source>
</evidence>
<feature type="compositionally biased region" description="Low complexity" evidence="1">
    <location>
        <begin position="87"/>
        <end position="104"/>
    </location>
</feature>
<sequence length="104" mass="10863">MNSLLPSWLKSPPDKAELPVSATAGIADHETRIRAVAQSAVTEADLAPLRADVEALKRGRWPLLALGRVDRCCRSGGGCGSADEPLGTPRPRPASAGRGRLGVL</sequence>
<comment type="caution">
    <text evidence="2">The sequence shown here is derived from an EMBL/GenBank/DDBJ whole genome shotgun (WGS) entry which is preliminary data.</text>
</comment>
<dbReference type="Proteomes" id="UP001206483">
    <property type="component" value="Unassembled WGS sequence"/>
</dbReference>
<feature type="region of interest" description="Disordered" evidence="1">
    <location>
        <begin position="77"/>
        <end position="104"/>
    </location>
</feature>
<organism evidence="2 3">
    <name type="scientific">Kitasatospora paracochleata</name>
    <dbReference type="NCBI Taxonomy" id="58354"/>
    <lineage>
        <taxon>Bacteria</taxon>
        <taxon>Bacillati</taxon>
        <taxon>Actinomycetota</taxon>
        <taxon>Actinomycetes</taxon>
        <taxon>Kitasatosporales</taxon>
        <taxon>Streptomycetaceae</taxon>
        <taxon>Kitasatospora</taxon>
    </lineage>
</organism>
<gene>
    <name evidence="2" type="ORF">FHR36_003695</name>
</gene>
<evidence type="ECO:0000313" key="2">
    <source>
        <dbReference type="EMBL" id="MCP2310562.1"/>
    </source>
</evidence>
<name>A0ABT1IZH4_9ACTN</name>
<dbReference type="RefSeq" id="WP_253798616.1">
    <property type="nucleotide sequence ID" value="NZ_BAAAUB010000078.1"/>
</dbReference>
<proteinExistence type="predicted"/>